<feature type="transmembrane region" description="Helical" evidence="2">
    <location>
        <begin position="80"/>
        <end position="98"/>
    </location>
</feature>
<organism evidence="4 5">
    <name type="scientific">Porites lobata</name>
    <dbReference type="NCBI Taxonomy" id="104759"/>
    <lineage>
        <taxon>Eukaryota</taxon>
        <taxon>Metazoa</taxon>
        <taxon>Cnidaria</taxon>
        <taxon>Anthozoa</taxon>
        <taxon>Hexacorallia</taxon>
        <taxon>Scleractinia</taxon>
        <taxon>Fungiina</taxon>
        <taxon>Poritidae</taxon>
        <taxon>Porites</taxon>
    </lineage>
</organism>
<dbReference type="PANTHER" id="PTHR13947:SF37">
    <property type="entry name" value="LD18367P"/>
    <property type="match status" value="1"/>
</dbReference>
<dbReference type="InterPro" id="IPR000182">
    <property type="entry name" value="GNAT_dom"/>
</dbReference>
<feature type="domain" description="N-acetyltransferase" evidence="3">
    <location>
        <begin position="105"/>
        <end position="247"/>
    </location>
</feature>
<reference evidence="4 5" key="1">
    <citation type="submission" date="2022-05" db="EMBL/GenBank/DDBJ databases">
        <authorList>
            <consortium name="Genoscope - CEA"/>
            <person name="William W."/>
        </authorList>
    </citation>
    <scope>NUCLEOTIDE SEQUENCE [LARGE SCALE GENOMIC DNA]</scope>
</reference>
<keyword evidence="5" id="KW-1185">Reference proteome</keyword>
<feature type="non-terminal residue" evidence="4">
    <location>
        <position position="1"/>
    </location>
</feature>
<protein>
    <recommendedName>
        <fullName evidence="3">N-acetyltransferase domain-containing protein</fullName>
    </recommendedName>
</protein>
<evidence type="ECO:0000256" key="2">
    <source>
        <dbReference type="SAM" id="Phobius"/>
    </source>
</evidence>
<dbReference type="PROSITE" id="PS51186">
    <property type="entry name" value="GNAT"/>
    <property type="match status" value="1"/>
</dbReference>
<dbReference type="CDD" id="cd04301">
    <property type="entry name" value="NAT_SF"/>
    <property type="match status" value="1"/>
</dbReference>
<evidence type="ECO:0000259" key="3">
    <source>
        <dbReference type="PROSITE" id="PS51186"/>
    </source>
</evidence>
<evidence type="ECO:0000313" key="5">
    <source>
        <dbReference type="Proteomes" id="UP001159405"/>
    </source>
</evidence>
<evidence type="ECO:0000256" key="1">
    <source>
        <dbReference type="ARBA" id="ARBA00022679"/>
    </source>
</evidence>
<proteinExistence type="predicted"/>
<dbReference type="Gene3D" id="3.40.630.30">
    <property type="match status" value="1"/>
</dbReference>
<keyword evidence="1" id="KW-0808">Transferase</keyword>
<gene>
    <name evidence="4" type="ORF">PLOB_00007272</name>
</gene>
<dbReference type="Proteomes" id="UP001159405">
    <property type="component" value="Unassembled WGS sequence"/>
</dbReference>
<dbReference type="InterPro" id="IPR050769">
    <property type="entry name" value="NAT_camello-type"/>
</dbReference>
<evidence type="ECO:0000313" key="4">
    <source>
        <dbReference type="EMBL" id="CAH3165633.1"/>
    </source>
</evidence>
<dbReference type="PANTHER" id="PTHR13947">
    <property type="entry name" value="GNAT FAMILY N-ACETYLTRANSFERASE"/>
    <property type="match status" value="1"/>
</dbReference>
<keyword evidence="2" id="KW-0472">Membrane</keyword>
<accession>A0ABN8QMR7</accession>
<keyword evidence="2" id="KW-1133">Transmembrane helix</keyword>
<dbReference type="EMBL" id="CALNXK010000133">
    <property type="protein sequence ID" value="CAH3165633.1"/>
    <property type="molecule type" value="Genomic_DNA"/>
</dbReference>
<dbReference type="InterPro" id="IPR016181">
    <property type="entry name" value="Acyl_CoA_acyltransferase"/>
</dbReference>
<name>A0ABN8QMR7_9CNID</name>
<dbReference type="Pfam" id="PF00583">
    <property type="entry name" value="Acetyltransf_1"/>
    <property type="match status" value="1"/>
</dbReference>
<comment type="caution">
    <text evidence="4">The sequence shown here is derived from an EMBL/GenBank/DDBJ whole genome shotgun (WGS) entry which is preliminary data.</text>
</comment>
<feature type="transmembrane region" description="Helical" evidence="2">
    <location>
        <begin position="104"/>
        <end position="122"/>
    </location>
</feature>
<dbReference type="SUPFAM" id="SSF55729">
    <property type="entry name" value="Acyl-CoA N-acyltransferases (Nat)"/>
    <property type="match status" value="1"/>
</dbReference>
<keyword evidence="2" id="KW-0812">Transmembrane</keyword>
<sequence length="247" mass="28231">RKPSIRYKVHREGVCTPETQQQSGKRNEMALSSSKQNGRISSDVTIRFFQPNDRAVCQKIFVDGGNECARDTFLLFLTRVTWYFAVGVVPASFTAIIWSPWILAIYFLLAILFFVCPIIYWFSDYKSWQKSRLSTKFSLSDGGQIWVAELNSKVVGMVRLTPMPDPGVSELQMLYVVPHCRKIGIGKKLLTELTAYAKRKEMEKIMLETSSPRTSAIRFYEKHGFKIVASQKILGGLISVYTFQMEI</sequence>